<reference evidence="2 3" key="1">
    <citation type="submission" date="2020-08" db="EMBL/GenBank/DDBJ databases">
        <title>Genomic Encyclopedia of Type Strains, Phase IV (KMG-IV): sequencing the most valuable type-strain genomes for metagenomic binning, comparative biology and taxonomic classification.</title>
        <authorList>
            <person name="Goeker M."/>
        </authorList>
    </citation>
    <scope>NUCLEOTIDE SEQUENCE [LARGE SCALE GENOMIC DNA]</scope>
    <source>
        <strain evidence="2 3">DSM 23562</strain>
    </source>
</reference>
<dbReference type="Pfam" id="PF04773">
    <property type="entry name" value="FecR"/>
    <property type="match status" value="1"/>
</dbReference>
<keyword evidence="3" id="KW-1185">Reference proteome</keyword>
<name>A0A7W9SS16_ARMRO</name>
<dbReference type="RefSeq" id="WP_184199475.1">
    <property type="nucleotide sequence ID" value="NZ_JACHGW010000003.1"/>
</dbReference>
<evidence type="ECO:0000259" key="1">
    <source>
        <dbReference type="Pfam" id="PF04773"/>
    </source>
</evidence>
<evidence type="ECO:0000313" key="2">
    <source>
        <dbReference type="EMBL" id="MBB6051785.1"/>
    </source>
</evidence>
<accession>A0A7W9SS16</accession>
<evidence type="ECO:0000313" key="3">
    <source>
        <dbReference type="Proteomes" id="UP000520814"/>
    </source>
</evidence>
<dbReference type="InterPro" id="IPR006860">
    <property type="entry name" value="FecR"/>
</dbReference>
<dbReference type="Proteomes" id="UP000520814">
    <property type="component" value="Unassembled WGS sequence"/>
</dbReference>
<dbReference type="AlphaFoldDB" id="A0A7W9SS16"/>
<comment type="caution">
    <text evidence="2">The sequence shown here is derived from an EMBL/GenBank/DDBJ whole genome shotgun (WGS) entry which is preliminary data.</text>
</comment>
<protein>
    <recommendedName>
        <fullName evidence="1">FecR protein domain-containing protein</fullName>
    </recommendedName>
</protein>
<sequence>MSLLQDAANYEEQHWRNRLGGWRQQAARDYLAQIGKITALIIVTVLLLDGARRDISHGSAAVAAFTPSSTLQTASGKSAPAPSFIGQSLGIGDTLTTDTIGSATLAFPDGTVVQLEPQSQLRLLQSDAFRDGTGQRQFQLVQGSALVYAPSRFTTGFVTGAGKVFQKAGSFHIHAEQGLSVESGSSLGRYSVKQGSLAGLERVVWWPLDTLLSKLGIMGAGTLLTTDSQRRDTCREVAHELQKALISNTAIPSGEAVSIESLGLRPEVQAQAQRSLIGPYLALSRTGAHFTARFTARDSSRTVFTVTESQIQVSTKN</sequence>
<dbReference type="EMBL" id="JACHGW010000003">
    <property type="protein sequence ID" value="MBB6051785.1"/>
    <property type="molecule type" value="Genomic_DNA"/>
</dbReference>
<feature type="domain" description="FecR protein" evidence="1">
    <location>
        <begin position="93"/>
        <end position="153"/>
    </location>
</feature>
<gene>
    <name evidence="2" type="ORF">HNQ39_003595</name>
</gene>
<proteinExistence type="predicted"/>
<organism evidence="2 3">
    <name type="scientific">Armatimonas rosea</name>
    <dbReference type="NCBI Taxonomy" id="685828"/>
    <lineage>
        <taxon>Bacteria</taxon>
        <taxon>Bacillati</taxon>
        <taxon>Armatimonadota</taxon>
        <taxon>Armatimonadia</taxon>
        <taxon>Armatimonadales</taxon>
        <taxon>Armatimonadaceae</taxon>
        <taxon>Armatimonas</taxon>
    </lineage>
</organism>